<dbReference type="InterPro" id="IPR007867">
    <property type="entry name" value="GMC_OxRtase_C"/>
</dbReference>
<dbReference type="PANTHER" id="PTHR46056:SF12">
    <property type="entry name" value="LONG-CHAIN-ALCOHOL OXIDASE"/>
    <property type="match status" value="1"/>
</dbReference>
<dbReference type="AlphaFoldDB" id="A0A4R4ZUI8"/>
<dbReference type="PANTHER" id="PTHR46056">
    <property type="entry name" value="LONG-CHAIN-ALCOHOL OXIDASE"/>
    <property type="match status" value="1"/>
</dbReference>
<reference evidence="7 8" key="1">
    <citation type="submission" date="2019-03" db="EMBL/GenBank/DDBJ databases">
        <title>Draft genome sequences of novel Actinobacteria.</title>
        <authorList>
            <person name="Sahin N."/>
            <person name="Ay H."/>
            <person name="Saygin H."/>
        </authorList>
    </citation>
    <scope>NUCLEOTIDE SEQUENCE [LARGE SCALE GENOMIC DNA]</scope>
    <source>
        <strain evidence="7 8">JCM 13523</strain>
    </source>
</reference>
<keyword evidence="2" id="KW-0285">Flavoprotein</keyword>
<dbReference type="InterPro" id="IPR000172">
    <property type="entry name" value="GMC_OxRdtase_N"/>
</dbReference>
<gene>
    <name evidence="7" type="ORF">E1263_04490</name>
</gene>
<evidence type="ECO:0000259" key="5">
    <source>
        <dbReference type="Pfam" id="PF00732"/>
    </source>
</evidence>
<keyword evidence="3" id="KW-0274">FAD</keyword>
<keyword evidence="4" id="KW-0560">Oxidoreductase</keyword>
<dbReference type="InterPro" id="IPR036188">
    <property type="entry name" value="FAD/NAD-bd_sf"/>
</dbReference>
<evidence type="ECO:0000256" key="4">
    <source>
        <dbReference type="ARBA" id="ARBA00023002"/>
    </source>
</evidence>
<dbReference type="Gene3D" id="3.50.50.60">
    <property type="entry name" value="FAD/NAD(P)-binding domain"/>
    <property type="match status" value="2"/>
</dbReference>
<evidence type="ECO:0000313" key="8">
    <source>
        <dbReference type="Proteomes" id="UP000295124"/>
    </source>
</evidence>
<dbReference type="SUPFAM" id="SSF51905">
    <property type="entry name" value="FAD/NAD(P)-binding domain"/>
    <property type="match status" value="1"/>
</dbReference>
<accession>A0A4R4ZUI8</accession>
<evidence type="ECO:0000256" key="2">
    <source>
        <dbReference type="ARBA" id="ARBA00022630"/>
    </source>
</evidence>
<evidence type="ECO:0000256" key="3">
    <source>
        <dbReference type="ARBA" id="ARBA00022827"/>
    </source>
</evidence>
<comment type="similarity">
    <text evidence="1">Belongs to the GMC oxidoreductase family.</text>
</comment>
<organism evidence="7 8">
    <name type="scientific">Kribbella antibiotica</name>
    <dbReference type="NCBI Taxonomy" id="190195"/>
    <lineage>
        <taxon>Bacteria</taxon>
        <taxon>Bacillati</taxon>
        <taxon>Actinomycetota</taxon>
        <taxon>Actinomycetes</taxon>
        <taxon>Propionibacteriales</taxon>
        <taxon>Kribbellaceae</taxon>
        <taxon>Kribbella</taxon>
    </lineage>
</organism>
<name>A0A4R4ZUI8_9ACTN</name>
<dbReference type="GO" id="GO:0050660">
    <property type="term" value="F:flavin adenine dinucleotide binding"/>
    <property type="evidence" value="ECO:0007669"/>
    <property type="project" value="InterPro"/>
</dbReference>
<dbReference type="Pfam" id="PF00732">
    <property type="entry name" value="GMC_oxred_N"/>
    <property type="match status" value="1"/>
</dbReference>
<sequence>MRDVIVIGAGGGGPVVAKELAAKGLDVLVLEAGPRHAKPRDEWTTFENDANNPLSGYFRLGPTDRSKPAWYREWPQNSFVWQLSGVGGTTQHFYGNYPRAYPGVFKGYDGADRNEYDVNHRFPFTYKEMVPYFEWVEALMPVQTAAMGHKEQLFFKGAETMGLPVQTTKTTLRASYRPQENAILQPQGTAGKTSDKNLLNFPQAKGCTFCGYCFQGCMRPKGAPRNQFAKRSTDNSYVPMALTAEVWATGGRPAELIADAYVTQVHSEKRNGVLTATGVTWRDNVTGDEHREDAKVVVMAGGCTENPRLWFNSGLPNPNDWVGRGYTDHFFDWMIGSFDDYTGNPKGVGSSARLDYPPYGGLENVGLPPALSAFSASLSDSGIRGQYKNGRGATGPWDGPAGRVAGPELKELLSGGIDKLLTVLVITDDDVEAQNRVTLSALPADENGPIPKVTFKQRQRTKRTLKNREFMARKAAELLRGAGAKKVYRIDWAPLILHVQSSMRMGESENNSVLDARGESRAVKRLFIADNSALPNGLGGPNPTLTSQALATRTAEKIFQTYFGGDPWVLKEAPVVSTDPRISVRLGQLGL</sequence>
<evidence type="ECO:0000256" key="1">
    <source>
        <dbReference type="ARBA" id="ARBA00010790"/>
    </source>
</evidence>
<dbReference type="Pfam" id="PF05199">
    <property type="entry name" value="GMC_oxred_C"/>
    <property type="match status" value="1"/>
</dbReference>
<evidence type="ECO:0000259" key="6">
    <source>
        <dbReference type="Pfam" id="PF05199"/>
    </source>
</evidence>
<dbReference type="OrthoDB" id="9798604at2"/>
<keyword evidence="8" id="KW-1185">Reference proteome</keyword>
<dbReference type="Proteomes" id="UP000295124">
    <property type="component" value="Unassembled WGS sequence"/>
</dbReference>
<dbReference type="GO" id="GO:0016614">
    <property type="term" value="F:oxidoreductase activity, acting on CH-OH group of donors"/>
    <property type="evidence" value="ECO:0007669"/>
    <property type="project" value="InterPro"/>
</dbReference>
<comment type="caution">
    <text evidence="7">The sequence shown here is derived from an EMBL/GenBank/DDBJ whole genome shotgun (WGS) entry which is preliminary data.</text>
</comment>
<protein>
    <submittedName>
        <fullName evidence="7">GMC family oxidoreductase</fullName>
    </submittedName>
</protein>
<proteinExistence type="inferred from homology"/>
<evidence type="ECO:0000313" key="7">
    <source>
        <dbReference type="EMBL" id="TDD62140.1"/>
    </source>
</evidence>
<dbReference type="RefSeq" id="WP_132165649.1">
    <property type="nucleotide sequence ID" value="NZ_SMKX01000008.1"/>
</dbReference>
<feature type="domain" description="Glucose-methanol-choline oxidoreductase N-terminal" evidence="5">
    <location>
        <begin position="204"/>
        <end position="330"/>
    </location>
</feature>
<dbReference type="EMBL" id="SMKX01000008">
    <property type="protein sequence ID" value="TDD62140.1"/>
    <property type="molecule type" value="Genomic_DNA"/>
</dbReference>
<feature type="domain" description="Glucose-methanol-choline oxidoreductase C-terminal" evidence="6">
    <location>
        <begin position="434"/>
        <end position="551"/>
    </location>
</feature>